<evidence type="ECO:0000313" key="2">
    <source>
        <dbReference type="Proteomes" id="UP000664034"/>
    </source>
</evidence>
<comment type="caution">
    <text evidence="1">The sequence shown here is derived from an EMBL/GenBank/DDBJ whole genome shotgun (WGS) entry which is preliminary data.</text>
</comment>
<protein>
    <submittedName>
        <fullName evidence="1">Uncharacterized protein</fullName>
    </submittedName>
</protein>
<dbReference type="AlphaFoldDB" id="A0A939JZV5"/>
<keyword evidence="2" id="KW-1185">Reference proteome</keyword>
<accession>A0A939JZV5</accession>
<dbReference type="Proteomes" id="UP000664034">
    <property type="component" value="Unassembled WGS sequence"/>
</dbReference>
<evidence type="ECO:0000313" key="1">
    <source>
        <dbReference type="EMBL" id="MBO0935437.1"/>
    </source>
</evidence>
<gene>
    <name evidence="1" type="ORF">J2I47_02640</name>
</gene>
<reference evidence="1" key="1">
    <citation type="submission" date="2021-03" db="EMBL/GenBank/DDBJ databases">
        <title>Fibrella sp. HMF5335 genome sequencing and assembly.</title>
        <authorList>
            <person name="Kang H."/>
            <person name="Kim H."/>
            <person name="Bae S."/>
            <person name="Joh K."/>
        </authorList>
    </citation>
    <scope>NUCLEOTIDE SEQUENCE</scope>
    <source>
        <strain evidence="1">HMF5335</strain>
    </source>
</reference>
<name>A0A939JZV5_9BACT</name>
<sequence length="140" mass="15307">MNNTLLPTFALDQAQSRVLSCRAQHQSWASRLSQSEAEIDQLLSLLTDLPVDTYRSLSEFSQTYASALSRLKTNIHQLQTDVVCDGRGCASTPPPATCTDVHFTSPVSSNALISSALLSYDQIKSRCNTYLAELVGLNLI</sequence>
<proteinExistence type="predicted"/>
<dbReference type="RefSeq" id="WP_207362990.1">
    <property type="nucleotide sequence ID" value="NZ_JAFMYV010000001.1"/>
</dbReference>
<organism evidence="1 2">
    <name type="scientific">Fibrella rubiginis</name>
    <dbReference type="NCBI Taxonomy" id="2817060"/>
    <lineage>
        <taxon>Bacteria</taxon>
        <taxon>Pseudomonadati</taxon>
        <taxon>Bacteroidota</taxon>
        <taxon>Cytophagia</taxon>
        <taxon>Cytophagales</taxon>
        <taxon>Spirosomataceae</taxon>
        <taxon>Fibrella</taxon>
    </lineage>
</organism>
<dbReference type="EMBL" id="JAFMYV010000001">
    <property type="protein sequence ID" value="MBO0935437.1"/>
    <property type="molecule type" value="Genomic_DNA"/>
</dbReference>